<comment type="caution">
    <text evidence="1">The sequence shown here is derived from an EMBL/GenBank/DDBJ whole genome shotgun (WGS) entry which is preliminary data.</text>
</comment>
<reference evidence="1" key="1">
    <citation type="submission" date="2020-04" db="EMBL/GenBank/DDBJ databases">
        <authorList>
            <person name="Zhang T."/>
        </authorList>
    </citation>
    <scope>NUCLEOTIDE SEQUENCE</scope>
    <source>
        <strain evidence="1">HKST-UBA12</strain>
    </source>
</reference>
<evidence type="ECO:0000313" key="1">
    <source>
        <dbReference type="EMBL" id="MCA9379009.1"/>
    </source>
</evidence>
<proteinExistence type="predicted"/>
<protein>
    <recommendedName>
        <fullName evidence="3">Thymidylate kinase-like domain-containing protein</fullName>
    </recommendedName>
</protein>
<reference evidence="1" key="2">
    <citation type="journal article" date="2021" name="Microbiome">
        <title>Successional dynamics and alternative stable states in a saline activated sludge microbial community over 9 years.</title>
        <authorList>
            <person name="Wang Y."/>
            <person name="Ye J."/>
            <person name="Ju F."/>
            <person name="Liu L."/>
            <person name="Boyd J.A."/>
            <person name="Deng Y."/>
            <person name="Parks D.H."/>
            <person name="Jiang X."/>
            <person name="Yin X."/>
            <person name="Woodcroft B.J."/>
            <person name="Tyson G.W."/>
            <person name="Hugenholtz P."/>
            <person name="Polz M.F."/>
            <person name="Zhang T."/>
        </authorList>
    </citation>
    <scope>NUCLEOTIDE SEQUENCE</scope>
    <source>
        <strain evidence="1">HKST-UBA12</strain>
    </source>
</reference>
<organism evidence="1 2">
    <name type="scientific">Candidatus Dojkabacteria bacterium</name>
    <dbReference type="NCBI Taxonomy" id="2099670"/>
    <lineage>
        <taxon>Bacteria</taxon>
        <taxon>Candidatus Dojkabacteria</taxon>
    </lineage>
</organism>
<accession>A0A955KZE4</accession>
<dbReference type="InterPro" id="IPR027417">
    <property type="entry name" value="P-loop_NTPase"/>
</dbReference>
<name>A0A955KZE4_9BACT</name>
<evidence type="ECO:0008006" key="3">
    <source>
        <dbReference type="Google" id="ProtNLM"/>
    </source>
</evidence>
<feature type="non-terminal residue" evidence="1">
    <location>
        <position position="1"/>
    </location>
</feature>
<dbReference type="SUPFAM" id="SSF52540">
    <property type="entry name" value="P-loop containing nucleoside triphosphate hydrolases"/>
    <property type="match status" value="1"/>
</dbReference>
<sequence length="127" mass="14667">IKVIDRGYLSTLTFYSVLEEVTGVSANPVYRWFISEIGNTLYRPDHYVFVDVPAEVSVERAKKAGRAIADNNMWLKFPDKINYWYKRMFAVFEPAAKVYRIDGTKSQLDVAEEFRSLLEMLKTGNEG</sequence>
<dbReference type="EMBL" id="JAGQLI010000059">
    <property type="protein sequence ID" value="MCA9379009.1"/>
    <property type="molecule type" value="Genomic_DNA"/>
</dbReference>
<dbReference type="Proteomes" id="UP000760819">
    <property type="component" value="Unassembled WGS sequence"/>
</dbReference>
<dbReference type="AlphaFoldDB" id="A0A955KZE4"/>
<dbReference type="Gene3D" id="3.40.50.300">
    <property type="entry name" value="P-loop containing nucleotide triphosphate hydrolases"/>
    <property type="match status" value="1"/>
</dbReference>
<evidence type="ECO:0000313" key="2">
    <source>
        <dbReference type="Proteomes" id="UP000760819"/>
    </source>
</evidence>
<gene>
    <name evidence="1" type="ORF">KC640_01140</name>
</gene>